<sequence>MTPEQFRTDFPEFADTTKYSDASIAFQLTIATSLVNPCRWGVLTDQGIELCAAHFLVLARRDEATAEVGGIPGQVTGPQSSKAVDKVSASYDTGAATIDDAGMWNLTTYGVRFLTLARMMGAGGMQL</sequence>
<evidence type="ECO:0000313" key="1">
    <source>
        <dbReference type="EMBL" id="AZG13847.1"/>
    </source>
</evidence>
<name>A0A3G8H086_9BURK</name>
<protein>
    <submittedName>
        <fullName evidence="1">DUF4054 domain-containing protein</fullName>
    </submittedName>
</protein>
<accession>A0A3G8H086</accession>
<reference evidence="2" key="1">
    <citation type="submission" date="2018-11" db="EMBL/GenBank/DDBJ databases">
        <title>FDA dAtabase for Regulatory Grade micrObial Sequences (FDA-ARGOS): Supporting development and validation of Infectious Disease Dx tests.</title>
        <authorList>
            <person name="Goldberg B."/>
            <person name="Campos J."/>
            <person name="Tallon L."/>
            <person name="Sadzewicz L."/>
            <person name="Zhao X."/>
            <person name="Vavikolanu K."/>
            <person name="Mehta A."/>
            <person name="Aluvathingal J."/>
            <person name="Nadendla S."/>
            <person name="Geyer C."/>
            <person name="Nandy P."/>
            <person name="Yan Y."/>
            <person name="Sichtig H."/>
        </authorList>
    </citation>
    <scope>NUCLEOTIDE SEQUENCE [LARGE SCALE GENOMIC DNA]</scope>
    <source>
        <strain evidence="2">FDAARGOS_614</strain>
    </source>
</reference>
<organism evidence="1 2">
    <name type="scientific">Cupriavidus pauculus</name>
    <dbReference type="NCBI Taxonomy" id="82633"/>
    <lineage>
        <taxon>Bacteria</taxon>
        <taxon>Pseudomonadati</taxon>
        <taxon>Pseudomonadota</taxon>
        <taxon>Betaproteobacteria</taxon>
        <taxon>Burkholderiales</taxon>
        <taxon>Burkholderiaceae</taxon>
        <taxon>Cupriavidus</taxon>
    </lineage>
</organism>
<proteinExistence type="predicted"/>
<dbReference type="InterPro" id="IPR025127">
    <property type="entry name" value="DUF4054"/>
</dbReference>
<dbReference type="RefSeq" id="WP_124683698.1">
    <property type="nucleotide sequence ID" value="NZ_CP033969.1"/>
</dbReference>
<dbReference type="Pfam" id="PF13262">
    <property type="entry name" value="DUF4054"/>
    <property type="match status" value="1"/>
</dbReference>
<dbReference type="Proteomes" id="UP000270411">
    <property type="component" value="Chromosome 1"/>
</dbReference>
<evidence type="ECO:0000313" key="2">
    <source>
        <dbReference type="Proteomes" id="UP000270411"/>
    </source>
</evidence>
<dbReference type="OrthoDB" id="8689462at2"/>
<dbReference type="KEGG" id="cpau:EHF44_10535"/>
<dbReference type="EMBL" id="CP033969">
    <property type="protein sequence ID" value="AZG13847.1"/>
    <property type="molecule type" value="Genomic_DNA"/>
</dbReference>
<dbReference type="AlphaFoldDB" id="A0A3G8H086"/>
<gene>
    <name evidence="1" type="ORF">EHF44_10535</name>
</gene>